<dbReference type="SUPFAM" id="SSF57701">
    <property type="entry name" value="Zn2/Cys6 DNA-binding domain"/>
    <property type="match status" value="1"/>
</dbReference>
<gene>
    <name evidence="5" type="ORF">B5807_04473</name>
</gene>
<dbReference type="CDD" id="cd12148">
    <property type="entry name" value="fungal_TF_MHR"/>
    <property type="match status" value="1"/>
</dbReference>
<evidence type="ECO:0000313" key="5">
    <source>
        <dbReference type="EMBL" id="OSS50763.1"/>
    </source>
</evidence>
<dbReference type="Pfam" id="PF00172">
    <property type="entry name" value="Zn_clus"/>
    <property type="match status" value="1"/>
</dbReference>
<dbReference type="InterPro" id="IPR053187">
    <property type="entry name" value="Notoamide_regulator"/>
</dbReference>
<proteinExistence type="predicted"/>
<dbReference type="Pfam" id="PF04082">
    <property type="entry name" value="Fungal_trans"/>
    <property type="match status" value="1"/>
</dbReference>
<dbReference type="GO" id="GO:0000981">
    <property type="term" value="F:DNA-binding transcription factor activity, RNA polymerase II-specific"/>
    <property type="evidence" value="ECO:0007669"/>
    <property type="project" value="InterPro"/>
</dbReference>
<organism evidence="5 6">
    <name type="scientific">Epicoccum nigrum</name>
    <name type="common">Soil fungus</name>
    <name type="synonym">Epicoccum purpurascens</name>
    <dbReference type="NCBI Taxonomy" id="105696"/>
    <lineage>
        <taxon>Eukaryota</taxon>
        <taxon>Fungi</taxon>
        <taxon>Dikarya</taxon>
        <taxon>Ascomycota</taxon>
        <taxon>Pezizomycotina</taxon>
        <taxon>Dothideomycetes</taxon>
        <taxon>Pleosporomycetidae</taxon>
        <taxon>Pleosporales</taxon>
        <taxon>Pleosporineae</taxon>
        <taxon>Didymellaceae</taxon>
        <taxon>Epicoccum</taxon>
    </lineage>
</organism>
<reference evidence="5 6" key="1">
    <citation type="journal article" date="2017" name="Genome Announc.">
        <title>Genome sequence of the saprophytic ascomycete Epicoccum nigrum ICMP 19927 strain isolated from New Zealand.</title>
        <authorList>
            <person name="Fokin M."/>
            <person name="Fleetwood D."/>
            <person name="Weir B.S."/>
            <person name="Villas-Boas S.G."/>
        </authorList>
    </citation>
    <scope>NUCLEOTIDE SEQUENCE [LARGE SCALE GENOMIC DNA]</scope>
    <source>
        <strain evidence="5 6">ICMP 19927</strain>
    </source>
</reference>
<keyword evidence="1" id="KW-0479">Metal-binding</keyword>
<name>A0A1Y2M3X0_EPING</name>
<evidence type="ECO:0000256" key="1">
    <source>
        <dbReference type="ARBA" id="ARBA00022723"/>
    </source>
</evidence>
<dbReference type="InterPro" id="IPR036864">
    <property type="entry name" value="Zn2-C6_fun-type_DNA-bd_sf"/>
</dbReference>
<dbReference type="STRING" id="105696.A0A1Y2M3X0"/>
<dbReference type="PANTHER" id="PTHR47256">
    <property type="entry name" value="ZN(II)2CYS6 TRANSCRIPTION FACTOR (EUROFUNG)-RELATED"/>
    <property type="match status" value="1"/>
</dbReference>
<evidence type="ECO:0000256" key="2">
    <source>
        <dbReference type="ARBA" id="ARBA00023242"/>
    </source>
</evidence>
<dbReference type="InterPro" id="IPR007219">
    <property type="entry name" value="XnlR_reg_dom"/>
</dbReference>
<evidence type="ECO:0000313" key="6">
    <source>
        <dbReference type="Proteomes" id="UP000193240"/>
    </source>
</evidence>
<evidence type="ECO:0000259" key="4">
    <source>
        <dbReference type="PROSITE" id="PS50048"/>
    </source>
</evidence>
<dbReference type="GO" id="GO:0003677">
    <property type="term" value="F:DNA binding"/>
    <property type="evidence" value="ECO:0007669"/>
    <property type="project" value="InterPro"/>
</dbReference>
<dbReference type="AlphaFoldDB" id="A0A1Y2M3X0"/>
<dbReference type="PROSITE" id="PS50048">
    <property type="entry name" value="ZN2_CY6_FUNGAL_2"/>
    <property type="match status" value="1"/>
</dbReference>
<dbReference type="InterPro" id="IPR001138">
    <property type="entry name" value="Zn2Cys6_DnaBD"/>
</dbReference>
<keyword evidence="2" id="KW-0539">Nucleus</keyword>
<dbReference type="SMART" id="SM00066">
    <property type="entry name" value="GAL4"/>
    <property type="match status" value="1"/>
</dbReference>
<protein>
    <recommendedName>
        <fullName evidence="4">Zn(2)-C6 fungal-type domain-containing protein</fullName>
    </recommendedName>
</protein>
<dbReference type="OMA" id="QFRIIMN"/>
<feature type="domain" description="Zn(2)-C6 fungal-type" evidence="4">
    <location>
        <begin position="37"/>
        <end position="67"/>
    </location>
</feature>
<sequence length="688" mass="78819">MSLSLRPLLPDTLKRDRGPPVGSNSPPKRQQGPHGQACEACRTFKTKCTRERPACGKCLQRQTPCRYVETESRRARQKYYDLRNNRSSHEELIGLMANLPEEDAVALFRRIREGADSGAVLNQFRTGDLLLQMHVVPESRFEYTLPHSSDIPIRLLTSRSPYINSKILEAASHRNLLPLANELAGAEFEPRILPDINSMTYQSQYTTPYHAATLIEPRLEAAKPSEWTAVCKDNALLRKLLTAFFTHEYHLCPAFHKDYFLEDMAAEPGNHTKMLYCSPLLVNAVLAYACCCHEKIPNRFKYWCPDNLGYRFFAEAKRIWEMQVVTGENRNLASIQAMMVMNIHLNLSGLDKLGDLYGLKGVAIAKEINLFDGNAHIAGARLRHARNFTAWCVYNTNVHLSLLFFRPHLMDGPPKFPLPDPFSNPNWYGEIWTRYPLSPTLTQMHLAHYLKAKFNYAMILGDLVQASFKHRSTISAQQAMVFAKRLIEWFETLPMELSPRNIFLPAHFLLHLDYLIYLWTVCHPFINEQWSNGLSPCEIVSHVERDINILLRLYYIRHGFTGADSWLTAPLSKIGFMALQRLNDQTSPGDVEYLRSTLSLALNGLRDQGRSYYLSRTVYYIVRHQVRPEERGLLAGMEDRESADDESPELCGEVHSSWVARSVDISVDATTEELSYLAKQYLKLETEE</sequence>
<dbReference type="Proteomes" id="UP000193240">
    <property type="component" value="Unassembled WGS sequence"/>
</dbReference>
<dbReference type="Gene3D" id="4.10.240.10">
    <property type="entry name" value="Zn(2)-C6 fungal-type DNA-binding domain"/>
    <property type="match status" value="1"/>
</dbReference>
<dbReference type="PROSITE" id="PS00463">
    <property type="entry name" value="ZN2_CY6_FUNGAL_1"/>
    <property type="match status" value="1"/>
</dbReference>
<dbReference type="GO" id="GO:0008270">
    <property type="term" value="F:zinc ion binding"/>
    <property type="evidence" value="ECO:0007669"/>
    <property type="project" value="InterPro"/>
</dbReference>
<dbReference type="GO" id="GO:0006351">
    <property type="term" value="P:DNA-templated transcription"/>
    <property type="evidence" value="ECO:0007669"/>
    <property type="project" value="InterPro"/>
</dbReference>
<feature type="region of interest" description="Disordered" evidence="3">
    <location>
        <begin position="1"/>
        <end position="35"/>
    </location>
</feature>
<keyword evidence="6" id="KW-1185">Reference proteome</keyword>
<dbReference type="InParanoid" id="A0A1Y2M3X0"/>
<dbReference type="EMBL" id="KZ107841">
    <property type="protein sequence ID" value="OSS50763.1"/>
    <property type="molecule type" value="Genomic_DNA"/>
</dbReference>
<evidence type="ECO:0000256" key="3">
    <source>
        <dbReference type="SAM" id="MobiDB-lite"/>
    </source>
</evidence>
<dbReference type="CDD" id="cd00067">
    <property type="entry name" value="GAL4"/>
    <property type="match status" value="1"/>
</dbReference>
<accession>A0A1Y2M3X0</accession>
<dbReference type="PANTHER" id="PTHR47256:SF1">
    <property type="entry name" value="ZN(II)2CYS6 TRANSCRIPTION FACTOR (EUROFUNG)"/>
    <property type="match status" value="1"/>
</dbReference>